<dbReference type="PANTHER" id="PTHR12277">
    <property type="entry name" value="ALPHA/BETA HYDROLASE DOMAIN-CONTAINING PROTEIN"/>
    <property type="match status" value="1"/>
</dbReference>
<dbReference type="InterPro" id="IPR029058">
    <property type="entry name" value="AB_hydrolase_fold"/>
</dbReference>
<dbReference type="PANTHER" id="PTHR12277:SF81">
    <property type="entry name" value="PROTEIN ABHD13"/>
    <property type="match status" value="1"/>
</dbReference>
<evidence type="ECO:0000259" key="1">
    <source>
        <dbReference type="Pfam" id="PF12146"/>
    </source>
</evidence>
<proteinExistence type="predicted"/>
<comment type="caution">
    <text evidence="2">The sequence shown here is derived from an EMBL/GenBank/DDBJ whole genome shotgun (WGS) entry which is preliminary data.</text>
</comment>
<gene>
    <name evidence="2" type="ORF">SDC9_48753</name>
</gene>
<name>A0A644WJS5_9ZZZZ</name>
<dbReference type="InterPro" id="IPR022742">
    <property type="entry name" value="Hydrolase_4"/>
</dbReference>
<organism evidence="2">
    <name type="scientific">bioreactor metagenome</name>
    <dbReference type="NCBI Taxonomy" id="1076179"/>
    <lineage>
        <taxon>unclassified sequences</taxon>
        <taxon>metagenomes</taxon>
        <taxon>ecological metagenomes</taxon>
    </lineage>
</organism>
<feature type="domain" description="Serine aminopeptidase S33" evidence="1">
    <location>
        <begin position="79"/>
        <end position="175"/>
    </location>
</feature>
<dbReference type="Gene3D" id="3.40.50.1820">
    <property type="entry name" value="alpha/beta hydrolase"/>
    <property type="match status" value="1"/>
</dbReference>
<reference evidence="2" key="1">
    <citation type="submission" date="2019-08" db="EMBL/GenBank/DDBJ databases">
        <authorList>
            <person name="Kucharzyk K."/>
            <person name="Murdoch R.W."/>
            <person name="Higgins S."/>
            <person name="Loffler F."/>
        </authorList>
    </citation>
    <scope>NUCLEOTIDE SEQUENCE</scope>
</reference>
<sequence length="271" mass="29915">MRSLLFVALLFSAMWVSALDPSLTYSVTPADYGLNYEEVSIKTSDNLNLKGWLFKPSEVSYKMIILSDNGEGNMADLIEIATNFVSLGYNVLTYDYRGFGQSDAFNINPEFYIYTQFALDLNAAIDYVSKYHSKCRTVCLYGQGIGAALSLAIGATRCSEISKIIADSPYSTLDDVQKAIKTATGKEVKLPLGFDKNQLEPKFALEAKGASLNGILIVYGKNDPVYNSDMVKKISGLRGSITKTYVVKEADHTSTFSTDKEGYFKEIKAFL</sequence>
<evidence type="ECO:0000313" key="2">
    <source>
        <dbReference type="EMBL" id="MPM02504.1"/>
    </source>
</evidence>
<dbReference type="SUPFAM" id="SSF53474">
    <property type="entry name" value="alpha/beta-Hydrolases"/>
    <property type="match status" value="1"/>
</dbReference>
<dbReference type="EMBL" id="VSSQ01000873">
    <property type="protein sequence ID" value="MPM02504.1"/>
    <property type="molecule type" value="Genomic_DNA"/>
</dbReference>
<dbReference type="Pfam" id="PF12146">
    <property type="entry name" value="Hydrolase_4"/>
    <property type="match status" value="1"/>
</dbReference>
<protein>
    <recommendedName>
        <fullName evidence="1">Serine aminopeptidase S33 domain-containing protein</fullName>
    </recommendedName>
</protein>
<dbReference type="AlphaFoldDB" id="A0A644WJS5"/>
<accession>A0A644WJS5</accession>